<dbReference type="EMBL" id="ML208461">
    <property type="protein sequence ID" value="TFK64781.1"/>
    <property type="molecule type" value="Genomic_DNA"/>
</dbReference>
<gene>
    <name evidence="1" type="ORF">BDN72DRAFT_901264</name>
</gene>
<dbReference type="Proteomes" id="UP000308600">
    <property type="component" value="Unassembled WGS sequence"/>
</dbReference>
<accession>A0ACD3AGY7</accession>
<name>A0ACD3AGY7_9AGAR</name>
<evidence type="ECO:0000313" key="2">
    <source>
        <dbReference type="Proteomes" id="UP000308600"/>
    </source>
</evidence>
<protein>
    <submittedName>
        <fullName evidence="1">Uncharacterized protein</fullName>
    </submittedName>
</protein>
<keyword evidence="2" id="KW-1185">Reference proteome</keyword>
<sequence>MAESVVDERDLISTKVVSHKVDGSEDIVFVSKKFCHSDADIVIVSSDDVQFKLHKKNLAFNTGGFPPLEFVRTTGTNVELEQVNLSERGYILDLLFQFVYPQRYPDATSLAIDILSELADAAEKYEVYGAISACNIVMRFTIPTHPVEVFAYATRYNYLDLADEAAPFVLGTPLSDLADKLSADALVGWV</sequence>
<proteinExistence type="predicted"/>
<organism evidence="1 2">
    <name type="scientific">Pluteus cervinus</name>
    <dbReference type="NCBI Taxonomy" id="181527"/>
    <lineage>
        <taxon>Eukaryota</taxon>
        <taxon>Fungi</taxon>
        <taxon>Dikarya</taxon>
        <taxon>Basidiomycota</taxon>
        <taxon>Agaricomycotina</taxon>
        <taxon>Agaricomycetes</taxon>
        <taxon>Agaricomycetidae</taxon>
        <taxon>Agaricales</taxon>
        <taxon>Pluteineae</taxon>
        <taxon>Pluteaceae</taxon>
        <taxon>Pluteus</taxon>
    </lineage>
</organism>
<evidence type="ECO:0000313" key="1">
    <source>
        <dbReference type="EMBL" id="TFK64781.1"/>
    </source>
</evidence>
<reference evidence="1 2" key="1">
    <citation type="journal article" date="2019" name="Nat. Ecol. Evol.">
        <title>Megaphylogeny resolves global patterns of mushroom evolution.</title>
        <authorList>
            <person name="Varga T."/>
            <person name="Krizsan K."/>
            <person name="Foldi C."/>
            <person name="Dima B."/>
            <person name="Sanchez-Garcia M."/>
            <person name="Sanchez-Ramirez S."/>
            <person name="Szollosi G.J."/>
            <person name="Szarkandi J.G."/>
            <person name="Papp V."/>
            <person name="Albert L."/>
            <person name="Andreopoulos W."/>
            <person name="Angelini C."/>
            <person name="Antonin V."/>
            <person name="Barry K.W."/>
            <person name="Bougher N.L."/>
            <person name="Buchanan P."/>
            <person name="Buyck B."/>
            <person name="Bense V."/>
            <person name="Catcheside P."/>
            <person name="Chovatia M."/>
            <person name="Cooper J."/>
            <person name="Damon W."/>
            <person name="Desjardin D."/>
            <person name="Finy P."/>
            <person name="Geml J."/>
            <person name="Haridas S."/>
            <person name="Hughes K."/>
            <person name="Justo A."/>
            <person name="Karasinski D."/>
            <person name="Kautmanova I."/>
            <person name="Kiss B."/>
            <person name="Kocsube S."/>
            <person name="Kotiranta H."/>
            <person name="LaButti K.M."/>
            <person name="Lechner B.E."/>
            <person name="Liimatainen K."/>
            <person name="Lipzen A."/>
            <person name="Lukacs Z."/>
            <person name="Mihaltcheva S."/>
            <person name="Morgado L.N."/>
            <person name="Niskanen T."/>
            <person name="Noordeloos M.E."/>
            <person name="Ohm R.A."/>
            <person name="Ortiz-Santana B."/>
            <person name="Ovrebo C."/>
            <person name="Racz N."/>
            <person name="Riley R."/>
            <person name="Savchenko A."/>
            <person name="Shiryaev A."/>
            <person name="Soop K."/>
            <person name="Spirin V."/>
            <person name="Szebenyi C."/>
            <person name="Tomsovsky M."/>
            <person name="Tulloss R.E."/>
            <person name="Uehling J."/>
            <person name="Grigoriev I.V."/>
            <person name="Vagvolgyi C."/>
            <person name="Papp T."/>
            <person name="Martin F.M."/>
            <person name="Miettinen O."/>
            <person name="Hibbett D.S."/>
            <person name="Nagy L.G."/>
        </authorList>
    </citation>
    <scope>NUCLEOTIDE SEQUENCE [LARGE SCALE GENOMIC DNA]</scope>
    <source>
        <strain evidence="1 2">NL-1719</strain>
    </source>
</reference>